<dbReference type="InterPro" id="IPR001763">
    <property type="entry name" value="Rhodanese-like_dom"/>
</dbReference>
<evidence type="ECO:0000259" key="1">
    <source>
        <dbReference type="PROSITE" id="PS50206"/>
    </source>
</evidence>
<feature type="domain" description="Rhodanese" evidence="1">
    <location>
        <begin position="112"/>
        <end position="231"/>
    </location>
</feature>
<proteinExistence type="predicted"/>
<protein>
    <recommendedName>
        <fullName evidence="1">Rhodanese domain-containing protein</fullName>
    </recommendedName>
</protein>
<evidence type="ECO:0000313" key="2">
    <source>
        <dbReference type="EMBL" id="SFV86178.1"/>
    </source>
</evidence>
<dbReference type="AlphaFoldDB" id="A0A1W1DX17"/>
<reference evidence="2" key="1">
    <citation type="submission" date="2016-10" db="EMBL/GenBank/DDBJ databases">
        <authorList>
            <person name="de Groot N.N."/>
        </authorList>
    </citation>
    <scope>NUCLEOTIDE SEQUENCE</scope>
</reference>
<name>A0A1W1DX17_9ZZZZ</name>
<dbReference type="CDD" id="cd00158">
    <property type="entry name" value="RHOD"/>
    <property type="match status" value="1"/>
</dbReference>
<dbReference type="PROSITE" id="PS51257">
    <property type="entry name" value="PROKAR_LIPOPROTEIN"/>
    <property type="match status" value="1"/>
</dbReference>
<sequence length="232" mass="24930">MKIKLLFVTAITLVLTACGGTEAIKSFFSSPAETTVTTPRAPGKSVGIVKGVMEVAGIYRTQNNKATIHPAFTKTSRPCPPFCIQPQHPFAPAAVETVTELDIIHALRDIANGANAMVIDARTPVWTTAKKGGTIRGSVNISFKKLNAKAIAKDPDAVMEILTSQFGVTEQDGVFNFSHAKTLYLFCNGLWCGQSPAAIRALLSLGYPDSKLKYYREGMNAWHSLGLSTVGK</sequence>
<dbReference type="EMBL" id="FPHY01000062">
    <property type="protein sequence ID" value="SFV86178.1"/>
    <property type="molecule type" value="Genomic_DNA"/>
</dbReference>
<dbReference type="InterPro" id="IPR036873">
    <property type="entry name" value="Rhodanese-like_dom_sf"/>
</dbReference>
<dbReference type="SUPFAM" id="SSF52821">
    <property type="entry name" value="Rhodanese/Cell cycle control phosphatase"/>
    <property type="match status" value="1"/>
</dbReference>
<dbReference type="PROSITE" id="PS50206">
    <property type="entry name" value="RHODANESE_3"/>
    <property type="match status" value="1"/>
</dbReference>
<organism evidence="2">
    <name type="scientific">hydrothermal vent metagenome</name>
    <dbReference type="NCBI Taxonomy" id="652676"/>
    <lineage>
        <taxon>unclassified sequences</taxon>
        <taxon>metagenomes</taxon>
        <taxon>ecological metagenomes</taxon>
    </lineage>
</organism>
<accession>A0A1W1DX17</accession>
<gene>
    <name evidence="2" type="ORF">MNB_SUP05-SYMBIONT-4-89</name>
</gene>
<dbReference type="Pfam" id="PF00581">
    <property type="entry name" value="Rhodanese"/>
    <property type="match status" value="1"/>
</dbReference>
<dbReference type="Gene3D" id="3.40.250.10">
    <property type="entry name" value="Rhodanese-like domain"/>
    <property type="match status" value="1"/>
</dbReference>
<dbReference type="SMART" id="SM00450">
    <property type="entry name" value="RHOD"/>
    <property type="match status" value="1"/>
</dbReference>